<gene>
    <name evidence="10" type="ORF">FJM51_03755</name>
</gene>
<organism evidence="10 11">
    <name type="scientific">Amaricoccus solimangrovi</name>
    <dbReference type="NCBI Taxonomy" id="2589815"/>
    <lineage>
        <taxon>Bacteria</taxon>
        <taxon>Pseudomonadati</taxon>
        <taxon>Pseudomonadota</taxon>
        <taxon>Alphaproteobacteria</taxon>
        <taxon>Rhodobacterales</taxon>
        <taxon>Paracoccaceae</taxon>
        <taxon>Amaricoccus</taxon>
    </lineage>
</organism>
<feature type="transmembrane region" description="Helical" evidence="9">
    <location>
        <begin position="366"/>
        <end position="391"/>
    </location>
</feature>
<dbReference type="GO" id="GO:0005886">
    <property type="term" value="C:plasma membrane"/>
    <property type="evidence" value="ECO:0007669"/>
    <property type="project" value="UniProtKB-SubCell"/>
</dbReference>
<feature type="transmembrane region" description="Helical" evidence="9">
    <location>
        <begin position="52"/>
        <end position="76"/>
    </location>
</feature>
<dbReference type="GO" id="GO:0008324">
    <property type="term" value="F:monoatomic cation transmembrane transporter activity"/>
    <property type="evidence" value="ECO:0007669"/>
    <property type="project" value="InterPro"/>
</dbReference>
<dbReference type="PANTHER" id="PTHR32024:SF2">
    <property type="entry name" value="TRK SYSTEM POTASSIUM UPTAKE PROTEIN TRKG-RELATED"/>
    <property type="match status" value="1"/>
</dbReference>
<accession>A0A501WV44</accession>
<protein>
    <submittedName>
        <fullName evidence="10">TrkH family potassium uptake protein</fullName>
    </submittedName>
</protein>
<comment type="similarity">
    <text evidence="2">Belongs to the TrkH potassium transport family.</text>
</comment>
<keyword evidence="11" id="KW-1185">Reference proteome</keyword>
<dbReference type="Proteomes" id="UP000319255">
    <property type="component" value="Unassembled WGS sequence"/>
</dbReference>
<evidence type="ECO:0000256" key="2">
    <source>
        <dbReference type="ARBA" id="ARBA00009137"/>
    </source>
</evidence>
<keyword evidence="4" id="KW-1003">Cell membrane</keyword>
<dbReference type="RefSeq" id="WP_140452771.1">
    <property type="nucleotide sequence ID" value="NZ_VFRP01000002.1"/>
</dbReference>
<evidence type="ECO:0000256" key="7">
    <source>
        <dbReference type="ARBA" id="ARBA00023065"/>
    </source>
</evidence>
<comment type="caution">
    <text evidence="10">The sequence shown here is derived from an EMBL/GenBank/DDBJ whole genome shotgun (WGS) entry which is preliminary data.</text>
</comment>
<feature type="transmembrane region" description="Helical" evidence="9">
    <location>
        <begin position="294"/>
        <end position="315"/>
    </location>
</feature>
<evidence type="ECO:0000256" key="8">
    <source>
        <dbReference type="ARBA" id="ARBA00023136"/>
    </source>
</evidence>
<evidence type="ECO:0000256" key="9">
    <source>
        <dbReference type="SAM" id="Phobius"/>
    </source>
</evidence>
<dbReference type="OrthoDB" id="7818483at2"/>
<feature type="transmembrane region" description="Helical" evidence="9">
    <location>
        <begin position="208"/>
        <end position="236"/>
    </location>
</feature>
<reference evidence="10 11" key="1">
    <citation type="submission" date="2019-06" db="EMBL/GenBank/DDBJ databases">
        <title>A novel bacterium of genus Amaricoccus, isolated from marine sediment.</title>
        <authorList>
            <person name="Huang H."/>
            <person name="Mo K."/>
            <person name="Hu Y."/>
        </authorList>
    </citation>
    <scope>NUCLEOTIDE SEQUENCE [LARGE SCALE GENOMIC DNA]</scope>
    <source>
        <strain evidence="10 11">HB172011</strain>
    </source>
</reference>
<feature type="transmembrane region" description="Helical" evidence="9">
    <location>
        <begin position="146"/>
        <end position="168"/>
    </location>
</feature>
<keyword evidence="5 9" id="KW-0812">Transmembrane</keyword>
<dbReference type="InterPro" id="IPR003445">
    <property type="entry name" value="Cat_transpt"/>
</dbReference>
<evidence type="ECO:0000256" key="3">
    <source>
        <dbReference type="ARBA" id="ARBA00022448"/>
    </source>
</evidence>
<dbReference type="PANTHER" id="PTHR32024">
    <property type="entry name" value="TRK SYSTEM POTASSIUM UPTAKE PROTEIN TRKG-RELATED"/>
    <property type="match status" value="1"/>
</dbReference>
<dbReference type="AlphaFoldDB" id="A0A501WV44"/>
<evidence type="ECO:0000256" key="5">
    <source>
        <dbReference type="ARBA" id="ARBA00022692"/>
    </source>
</evidence>
<evidence type="ECO:0000256" key="1">
    <source>
        <dbReference type="ARBA" id="ARBA00004651"/>
    </source>
</evidence>
<comment type="subcellular location">
    <subcellularLocation>
        <location evidence="1">Cell membrane</location>
        <topology evidence="1">Multi-pass membrane protein</topology>
    </subcellularLocation>
</comment>
<evidence type="ECO:0000313" key="10">
    <source>
        <dbReference type="EMBL" id="TPE53149.1"/>
    </source>
</evidence>
<dbReference type="GO" id="GO:0030001">
    <property type="term" value="P:metal ion transport"/>
    <property type="evidence" value="ECO:0007669"/>
    <property type="project" value="UniProtKB-ARBA"/>
</dbReference>
<feature type="transmembrane region" description="Helical" evidence="9">
    <location>
        <begin position="327"/>
        <end position="346"/>
    </location>
</feature>
<keyword evidence="3" id="KW-0813">Transport</keyword>
<feature type="transmembrane region" description="Helical" evidence="9">
    <location>
        <begin position="426"/>
        <end position="450"/>
    </location>
</feature>
<feature type="transmembrane region" description="Helical" evidence="9">
    <location>
        <begin position="486"/>
        <end position="508"/>
    </location>
</feature>
<keyword evidence="6 9" id="KW-1133">Transmembrane helix</keyword>
<proteinExistence type="inferred from homology"/>
<feature type="transmembrane region" description="Helical" evidence="9">
    <location>
        <begin position="24"/>
        <end position="46"/>
    </location>
</feature>
<evidence type="ECO:0000256" key="4">
    <source>
        <dbReference type="ARBA" id="ARBA00022475"/>
    </source>
</evidence>
<sequence length="515" mass="55383">MATARKRRLRERARRLEAVAPRRFPGFIRVMLLASAMMLVPALIGASERDWLVARVFLIHGVFFAFLSVILGLAVMNRVPRIAERYHLVTLFLVYALLPLVLATPVNAIVPGVSIGAAYFEMLSCLTTTGATLFDRAPELLPAPLHLWRAMTGWAGGFMALVVVFAILAPMNLGGFEFAEAAGVGNRSATIDEAARRLVRFSTEIGPIYAGLTGLLAMALLIAGDPPLVAVSHAMGTLSTSGVSPIGGVQDAPSGRLGEILVAILFLPAISHRITNYHLRHRRWPTFDDPQFRLMLISVLGVTLVLYLRAFAGAAEIDREHDLAGTLRALWGGFFTSVSFLTTTGYVSADWRASQLWSNLPQPGTILMGLAVMGGGIATTAGGVKLFRLYVLYRHGLREMDLLTHPSSVLRRGRGERLITPAGARIAFIFLMLFLIAIAVAMVGLAATGLGFEESLTFAIAALTTTGPLAGTLGEAGRYAALPDSALAILSLGMIVGRMETLVVVALLNPAFWRR</sequence>
<name>A0A501WV44_9RHOB</name>
<dbReference type="EMBL" id="VFRP01000002">
    <property type="protein sequence ID" value="TPE53149.1"/>
    <property type="molecule type" value="Genomic_DNA"/>
</dbReference>
<evidence type="ECO:0000256" key="6">
    <source>
        <dbReference type="ARBA" id="ARBA00022989"/>
    </source>
</evidence>
<feature type="transmembrane region" description="Helical" evidence="9">
    <location>
        <begin position="88"/>
        <end position="110"/>
    </location>
</feature>
<keyword evidence="8 9" id="KW-0472">Membrane</keyword>
<dbReference type="Pfam" id="PF02386">
    <property type="entry name" value="TrkH"/>
    <property type="match status" value="1"/>
</dbReference>
<keyword evidence="7" id="KW-0406">Ion transport</keyword>
<evidence type="ECO:0000313" key="11">
    <source>
        <dbReference type="Proteomes" id="UP000319255"/>
    </source>
</evidence>